<keyword evidence="4" id="KW-0645">Protease</keyword>
<dbReference type="AlphaFoldDB" id="A0A8J7KLE3"/>
<organism evidence="4 5">
    <name type="scientific">Longispora fulva</name>
    <dbReference type="NCBI Taxonomy" id="619741"/>
    <lineage>
        <taxon>Bacteria</taxon>
        <taxon>Bacillati</taxon>
        <taxon>Actinomycetota</taxon>
        <taxon>Actinomycetes</taxon>
        <taxon>Micromonosporales</taxon>
        <taxon>Micromonosporaceae</taxon>
        <taxon>Longispora</taxon>
    </lineage>
</organism>
<dbReference type="SUPFAM" id="SSF56601">
    <property type="entry name" value="beta-lactamase/transpeptidase-like"/>
    <property type="match status" value="1"/>
</dbReference>
<dbReference type="RefSeq" id="WP_197005924.1">
    <property type="nucleotide sequence ID" value="NZ_BONS01000012.1"/>
</dbReference>
<evidence type="ECO:0000313" key="4">
    <source>
        <dbReference type="EMBL" id="MBG6139249.1"/>
    </source>
</evidence>
<dbReference type="Pfam" id="PF02113">
    <property type="entry name" value="Peptidase_S13"/>
    <property type="match status" value="2"/>
</dbReference>
<dbReference type="GO" id="GO:0006508">
    <property type="term" value="P:proteolysis"/>
    <property type="evidence" value="ECO:0007669"/>
    <property type="project" value="InterPro"/>
</dbReference>
<gene>
    <name evidence="4" type="ORF">IW245_005443</name>
</gene>
<comment type="similarity">
    <text evidence="1">Belongs to the peptidase S13 family.</text>
</comment>
<accession>A0A8J7KLE3</accession>
<evidence type="ECO:0000256" key="3">
    <source>
        <dbReference type="SAM" id="MobiDB-lite"/>
    </source>
</evidence>
<keyword evidence="2 4" id="KW-0378">Hydrolase</keyword>
<dbReference type="Gene3D" id="3.40.710.10">
    <property type="entry name" value="DD-peptidase/beta-lactamase superfamily"/>
    <property type="match status" value="2"/>
</dbReference>
<dbReference type="GO" id="GO:0009002">
    <property type="term" value="F:serine-type D-Ala-D-Ala carboxypeptidase activity"/>
    <property type="evidence" value="ECO:0007669"/>
    <property type="project" value="UniProtKB-EC"/>
</dbReference>
<keyword evidence="4" id="KW-0121">Carboxypeptidase</keyword>
<dbReference type="GO" id="GO:0000270">
    <property type="term" value="P:peptidoglycan metabolic process"/>
    <property type="evidence" value="ECO:0007669"/>
    <property type="project" value="TreeGrafter"/>
</dbReference>
<feature type="compositionally biased region" description="Basic and acidic residues" evidence="3">
    <location>
        <begin position="184"/>
        <end position="200"/>
    </location>
</feature>
<name>A0A8J7KLE3_9ACTN</name>
<feature type="region of interest" description="Disordered" evidence="3">
    <location>
        <begin position="184"/>
        <end position="204"/>
    </location>
</feature>
<reference evidence="4" key="1">
    <citation type="submission" date="2020-11" db="EMBL/GenBank/DDBJ databases">
        <title>Sequencing the genomes of 1000 actinobacteria strains.</title>
        <authorList>
            <person name="Klenk H.-P."/>
        </authorList>
    </citation>
    <scope>NUCLEOTIDE SEQUENCE</scope>
    <source>
        <strain evidence="4">DSM 45356</strain>
    </source>
</reference>
<dbReference type="EMBL" id="JADOUF010000001">
    <property type="protein sequence ID" value="MBG6139249.1"/>
    <property type="molecule type" value="Genomic_DNA"/>
</dbReference>
<evidence type="ECO:0000256" key="1">
    <source>
        <dbReference type="ARBA" id="ARBA00006096"/>
    </source>
</evidence>
<keyword evidence="5" id="KW-1185">Reference proteome</keyword>
<dbReference type="EC" id="3.4.21.-" evidence="4"/>
<evidence type="ECO:0000313" key="5">
    <source>
        <dbReference type="Proteomes" id="UP000622552"/>
    </source>
</evidence>
<proteinExistence type="inferred from homology"/>
<dbReference type="PRINTS" id="PR00922">
    <property type="entry name" value="DADACBPTASE3"/>
</dbReference>
<sequence length="412" mass="41266">MPGLADEKQPVPVLEGATRSGQPLTADSVAKALGPALADSRLGPKVSSVVLDLETGDRLYDKSGDTLATPASTIKLSTAAAALVARGSEYRIETKVVAGPNPGEVVIIGGGDVTLSVDGAGAYPGAGKLSDLATQVKTALAGQAVTKVIVDSSLFTGAGTGPGWAPADIGSWVNTVVPLAVDGGRVDPKDPAGEGAKRQPDPAASAGSAFAKLLSTDKVSVVAGKADVGAREYGKVLSPTIGRLVEFALLRSDNVLAEALARQAALGRGKQASFEGAMEGVQEAVAGLGLTPPTGQVDGSGMSPKNQVPASYLGGLFVRAAKPDHPELRYLFTGLPVAGFSGGLDPRYPPTADGTGVVRAKTGTLTGVDALAGVITTKSGRAVVFVVMADASPSFADARPAIDKAAGQLAKL</sequence>
<feature type="region of interest" description="Disordered" evidence="3">
    <location>
        <begin position="1"/>
        <end position="26"/>
    </location>
</feature>
<dbReference type="PANTHER" id="PTHR30023">
    <property type="entry name" value="D-ALANYL-D-ALANINE CARBOXYPEPTIDASE"/>
    <property type="match status" value="1"/>
</dbReference>
<dbReference type="PANTHER" id="PTHR30023:SF0">
    <property type="entry name" value="PENICILLIN-SENSITIVE CARBOXYPEPTIDASE A"/>
    <property type="match status" value="1"/>
</dbReference>
<dbReference type="InterPro" id="IPR012338">
    <property type="entry name" value="Beta-lactam/transpept-like"/>
</dbReference>
<comment type="caution">
    <text evidence="4">The sequence shown here is derived from an EMBL/GenBank/DDBJ whole genome shotgun (WGS) entry which is preliminary data.</text>
</comment>
<protein>
    <submittedName>
        <fullName evidence="4">D-alanyl-D-alanine carboxypeptidase/D-alanyl-D-alanine-endopeptidase (Penicillin-binding protein 4)</fullName>
        <ecNumber evidence="4">3.4.16.4</ecNumber>
        <ecNumber evidence="4">3.4.21.-</ecNumber>
    </submittedName>
</protein>
<evidence type="ECO:0000256" key="2">
    <source>
        <dbReference type="ARBA" id="ARBA00022801"/>
    </source>
</evidence>
<dbReference type="Proteomes" id="UP000622552">
    <property type="component" value="Unassembled WGS sequence"/>
</dbReference>
<dbReference type="EC" id="3.4.16.4" evidence="4"/>
<dbReference type="InterPro" id="IPR000667">
    <property type="entry name" value="Peptidase_S13"/>
</dbReference>